<dbReference type="Pfam" id="PF12728">
    <property type="entry name" value="HTH_17"/>
    <property type="match status" value="1"/>
</dbReference>
<proteinExistence type="predicted"/>
<protein>
    <recommendedName>
        <fullName evidence="2">Helix-turn-helix domain-containing protein</fullName>
    </recommendedName>
</protein>
<name>A0A132NB05_9ACTN</name>
<dbReference type="Proteomes" id="UP000070659">
    <property type="component" value="Unassembled WGS sequence"/>
</dbReference>
<dbReference type="EMBL" id="JYIK01001061">
    <property type="protein sequence ID" value="KWX07351.1"/>
    <property type="molecule type" value="Genomic_DNA"/>
</dbReference>
<reference evidence="5" key="2">
    <citation type="submission" date="2015-02" db="EMBL/GenBank/DDBJ databases">
        <title>Physiological reanalysis, assessment of diazotrophy, and genome sequences of multiple isolates of Streptomyces thermoautotrophicus.</title>
        <authorList>
            <person name="MacKellar D.C."/>
            <person name="Lieber L."/>
            <person name="Norman J."/>
            <person name="Bolger A."/>
            <person name="Tobin C."/>
            <person name="Murray J.W."/>
            <person name="Friesen M."/>
            <person name="Prell J."/>
        </authorList>
    </citation>
    <scope>NUCLEOTIDE SEQUENCE [LARGE SCALE GENOMIC DNA]</scope>
    <source>
        <strain evidence="5">UBT1</strain>
    </source>
</reference>
<evidence type="ECO:0000313" key="6">
    <source>
        <dbReference type="Proteomes" id="UP000070659"/>
    </source>
</evidence>
<evidence type="ECO:0000259" key="2">
    <source>
        <dbReference type="Pfam" id="PF12728"/>
    </source>
</evidence>
<evidence type="ECO:0000313" key="5">
    <source>
        <dbReference type="Proteomes" id="UP000070598"/>
    </source>
</evidence>
<reference evidence="4 6" key="1">
    <citation type="submission" date="2015-02" db="EMBL/GenBank/DDBJ databases">
        <title>Physiological reanalysis, assessment of diazotrophy, and genome sequences of multiple isolates of Streptomyces thermoautotrophicus.</title>
        <authorList>
            <person name="MacKellar D.C."/>
            <person name="Lieber L."/>
            <person name="Norman J."/>
            <person name="Bolger A."/>
            <person name="Tobin C."/>
            <person name="Murray J.W."/>
            <person name="Prell J."/>
        </authorList>
    </citation>
    <scope>NUCLEOTIDE SEQUENCE [LARGE SCALE GENOMIC DNA]</scope>
    <source>
        <strain evidence="4 6">UBT1</strain>
    </source>
</reference>
<evidence type="ECO:0000313" key="3">
    <source>
        <dbReference type="EMBL" id="KWW98288.1"/>
    </source>
</evidence>
<accession>A0A132NB05</accession>
<feature type="domain" description="Helix-turn-helix" evidence="2">
    <location>
        <begin position="95"/>
        <end position="143"/>
    </location>
</feature>
<dbReference type="AlphaFoldDB" id="A0A132NB05"/>
<evidence type="ECO:0000313" key="4">
    <source>
        <dbReference type="EMBL" id="KWX07351.1"/>
    </source>
</evidence>
<organism evidence="4 5">
    <name type="scientific">Carbonactinospora thermoautotrophica</name>
    <dbReference type="NCBI Taxonomy" id="1469144"/>
    <lineage>
        <taxon>Bacteria</taxon>
        <taxon>Bacillati</taxon>
        <taxon>Actinomycetota</taxon>
        <taxon>Actinomycetes</taxon>
        <taxon>Kitasatosporales</taxon>
        <taxon>Carbonactinosporaceae</taxon>
        <taxon>Carbonactinospora</taxon>
    </lineage>
</organism>
<evidence type="ECO:0000256" key="1">
    <source>
        <dbReference type="SAM" id="MobiDB-lite"/>
    </source>
</evidence>
<dbReference type="InterPro" id="IPR041657">
    <property type="entry name" value="HTH_17"/>
</dbReference>
<feature type="region of interest" description="Disordered" evidence="1">
    <location>
        <begin position="66"/>
        <end position="91"/>
    </location>
</feature>
<dbReference type="EMBL" id="JYIJ01000019">
    <property type="protein sequence ID" value="KWW98288.1"/>
    <property type="molecule type" value="Genomic_DNA"/>
</dbReference>
<sequence>MAGVPPEVAGLLRPDGSVIVPASVAGEVLRALVRDLTARVRADGGEVSPGVRRLLWALHDAAQRHDEAASPSAVTPGAACGSGSESPGSGTVEVTTAEAAERLECSASWVRQLVRRGLLTGRRVGARVWLVDVASLENYRRGRTA</sequence>
<gene>
    <name evidence="3" type="ORF">TH66_21035</name>
    <name evidence="4" type="ORF">TR74_19090</name>
</gene>
<dbReference type="Proteomes" id="UP000070598">
    <property type="component" value="Unassembled WGS sequence"/>
</dbReference>
<comment type="caution">
    <text evidence="4">The sequence shown here is derived from an EMBL/GenBank/DDBJ whole genome shotgun (WGS) entry which is preliminary data.</text>
</comment>
<dbReference type="PATRIC" id="fig|1469144.8.peg.832"/>